<dbReference type="AlphaFoldDB" id="A0A2I0KI43"/>
<evidence type="ECO:0000256" key="1">
    <source>
        <dbReference type="SAM" id="Coils"/>
    </source>
</evidence>
<proteinExistence type="predicted"/>
<feature type="compositionally biased region" description="Basic and acidic residues" evidence="2">
    <location>
        <begin position="12"/>
        <end position="26"/>
    </location>
</feature>
<accession>A0A2I0KI43</accession>
<comment type="caution">
    <text evidence="3">The sequence shown here is derived from an EMBL/GenBank/DDBJ whole genome shotgun (WGS) entry which is preliminary data.</text>
</comment>
<protein>
    <submittedName>
        <fullName evidence="3">Uncharacterized protein</fullName>
    </submittedName>
</protein>
<gene>
    <name evidence="3" type="ORF">CRG98_011566</name>
</gene>
<keyword evidence="1" id="KW-0175">Coiled coil</keyword>
<dbReference type="Proteomes" id="UP000233551">
    <property type="component" value="Unassembled WGS sequence"/>
</dbReference>
<reference evidence="3 4" key="1">
    <citation type="submission" date="2017-11" db="EMBL/GenBank/DDBJ databases">
        <title>De-novo sequencing of pomegranate (Punica granatum L.) genome.</title>
        <authorList>
            <person name="Akparov Z."/>
            <person name="Amiraslanov A."/>
            <person name="Hajiyeva S."/>
            <person name="Abbasov M."/>
            <person name="Kaur K."/>
            <person name="Hamwieh A."/>
            <person name="Solovyev V."/>
            <person name="Salamov A."/>
            <person name="Braich B."/>
            <person name="Kosarev P."/>
            <person name="Mahmoud A."/>
            <person name="Hajiyev E."/>
            <person name="Babayeva S."/>
            <person name="Izzatullayeva V."/>
            <person name="Mammadov A."/>
            <person name="Mammadov A."/>
            <person name="Sharifova S."/>
            <person name="Ojaghi J."/>
            <person name="Eynullazada K."/>
            <person name="Bayramov B."/>
            <person name="Abdulazimova A."/>
            <person name="Shahmuradov I."/>
        </authorList>
    </citation>
    <scope>NUCLEOTIDE SEQUENCE [LARGE SCALE GENOMIC DNA]</scope>
    <source>
        <strain evidence="4">cv. AG2017</strain>
        <tissue evidence="3">Leaf</tissue>
    </source>
</reference>
<organism evidence="3 4">
    <name type="scientific">Punica granatum</name>
    <name type="common">Pomegranate</name>
    <dbReference type="NCBI Taxonomy" id="22663"/>
    <lineage>
        <taxon>Eukaryota</taxon>
        <taxon>Viridiplantae</taxon>
        <taxon>Streptophyta</taxon>
        <taxon>Embryophyta</taxon>
        <taxon>Tracheophyta</taxon>
        <taxon>Spermatophyta</taxon>
        <taxon>Magnoliopsida</taxon>
        <taxon>eudicotyledons</taxon>
        <taxon>Gunneridae</taxon>
        <taxon>Pentapetalae</taxon>
        <taxon>rosids</taxon>
        <taxon>malvids</taxon>
        <taxon>Myrtales</taxon>
        <taxon>Lythraceae</taxon>
        <taxon>Punica</taxon>
    </lineage>
</organism>
<dbReference type="EMBL" id="PGOL01000571">
    <property type="protein sequence ID" value="PKI67970.1"/>
    <property type="molecule type" value="Genomic_DNA"/>
</dbReference>
<evidence type="ECO:0000313" key="4">
    <source>
        <dbReference type="Proteomes" id="UP000233551"/>
    </source>
</evidence>
<evidence type="ECO:0000256" key="2">
    <source>
        <dbReference type="SAM" id="MobiDB-lite"/>
    </source>
</evidence>
<keyword evidence="4" id="KW-1185">Reference proteome</keyword>
<sequence>MATTNQSEVVIDEARAKSKMQRESSRDSLSSLEGRMKKMEFVMADVQGKTEDASKGMEELRLDLEELQEGMQGALNNTVDELTKWDEMLEALVSAMRSEIGELKAELVQVRRTRVDEGGMGQLSARLDVPRPKEFKGTRVAKDVDNFI</sequence>
<feature type="region of interest" description="Disordered" evidence="2">
    <location>
        <begin position="1"/>
        <end position="33"/>
    </location>
</feature>
<feature type="coiled-coil region" evidence="1">
    <location>
        <begin position="50"/>
        <end position="113"/>
    </location>
</feature>
<name>A0A2I0KI43_PUNGR</name>
<evidence type="ECO:0000313" key="3">
    <source>
        <dbReference type="EMBL" id="PKI67970.1"/>
    </source>
</evidence>